<name>A0ABQ1GZ81_9BACL</name>
<organism evidence="1 2">
    <name type="scientific">Kroppenstedtia guangzhouensis</name>
    <dbReference type="NCBI Taxonomy" id="1274356"/>
    <lineage>
        <taxon>Bacteria</taxon>
        <taxon>Bacillati</taxon>
        <taxon>Bacillota</taxon>
        <taxon>Bacilli</taxon>
        <taxon>Bacillales</taxon>
        <taxon>Thermoactinomycetaceae</taxon>
        <taxon>Kroppenstedtia</taxon>
    </lineage>
</organism>
<evidence type="ECO:0000313" key="2">
    <source>
        <dbReference type="Proteomes" id="UP000617979"/>
    </source>
</evidence>
<evidence type="ECO:0000313" key="1">
    <source>
        <dbReference type="EMBL" id="GGA53359.1"/>
    </source>
</evidence>
<proteinExistence type="predicted"/>
<gene>
    <name evidence="1" type="ORF">GCM10007416_28100</name>
</gene>
<sequence>MHLQLTRSTHSFSTAGIFHDPEYAFREVEYKRGEFKFIRKTDKNKGGYFMEVEALENRRSKGSAFQDGPEV</sequence>
<protein>
    <submittedName>
        <fullName evidence="1">Uncharacterized protein</fullName>
    </submittedName>
</protein>
<dbReference type="Proteomes" id="UP000617979">
    <property type="component" value="Unassembled WGS sequence"/>
</dbReference>
<comment type="caution">
    <text evidence="1">The sequence shown here is derived from an EMBL/GenBank/DDBJ whole genome shotgun (WGS) entry which is preliminary data.</text>
</comment>
<reference evidence="2" key="1">
    <citation type="journal article" date="2019" name="Int. J. Syst. Evol. Microbiol.">
        <title>The Global Catalogue of Microorganisms (GCM) 10K type strain sequencing project: providing services to taxonomists for standard genome sequencing and annotation.</title>
        <authorList>
            <consortium name="The Broad Institute Genomics Platform"/>
            <consortium name="The Broad Institute Genome Sequencing Center for Infectious Disease"/>
            <person name="Wu L."/>
            <person name="Ma J."/>
        </authorList>
    </citation>
    <scope>NUCLEOTIDE SEQUENCE [LARGE SCALE GENOMIC DNA]</scope>
    <source>
        <strain evidence="2">CGMCC 1.12404</strain>
    </source>
</reference>
<dbReference type="EMBL" id="BMEX01000013">
    <property type="protein sequence ID" value="GGA53359.1"/>
    <property type="molecule type" value="Genomic_DNA"/>
</dbReference>
<accession>A0ABQ1GZ81</accession>
<keyword evidence="2" id="KW-1185">Reference proteome</keyword>